<dbReference type="EMBL" id="CP000384">
    <property type="protein sequence ID" value="ABG06804.1"/>
    <property type="molecule type" value="Genomic_DNA"/>
</dbReference>
<keyword evidence="1" id="KW-1133">Transmembrane helix</keyword>
<feature type="transmembrane region" description="Helical" evidence="1">
    <location>
        <begin position="50"/>
        <end position="73"/>
    </location>
</feature>
<evidence type="ECO:0000256" key="1">
    <source>
        <dbReference type="SAM" id="Phobius"/>
    </source>
</evidence>
<evidence type="ECO:0000313" key="2">
    <source>
        <dbReference type="EMBL" id="ABG06804.1"/>
    </source>
</evidence>
<dbReference type="KEGG" id="mmc:Mmcs_0683"/>
<protein>
    <submittedName>
        <fullName evidence="2">Putative transmembrane protein</fullName>
    </submittedName>
</protein>
<gene>
    <name evidence="2" type="ordered locus">Mmcs_0683</name>
</gene>
<reference evidence="2" key="1">
    <citation type="submission" date="2006-06" db="EMBL/GenBank/DDBJ databases">
        <title>Complete sequence of chromosome of Mycobacterium sp. MCS.</title>
        <authorList>
            <consortium name="US DOE Joint Genome Institute"/>
            <person name="Copeland A."/>
            <person name="Lucas S."/>
            <person name="Lapidus A."/>
            <person name="Barry K."/>
            <person name="Detter J.C."/>
            <person name="Glavina del Rio T."/>
            <person name="Hammon N."/>
            <person name="Israni S."/>
            <person name="Dalin E."/>
            <person name="Tice H."/>
            <person name="Pitluck S."/>
            <person name="Martinez M."/>
            <person name="Schmutz J."/>
            <person name="Larimer F."/>
            <person name="Land M."/>
            <person name="Hauser L."/>
            <person name="Kyrpides N."/>
            <person name="Kim E."/>
            <person name="Miller C.D."/>
            <person name="Hughes J.E."/>
            <person name="Anderson A.J."/>
            <person name="Sims R.C."/>
            <person name="Richardson P."/>
        </authorList>
    </citation>
    <scope>NUCLEOTIDE SEQUENCE [LARGE SCALE GENOMIC DNA]</scope>
    <source>
        <strain evidence="2">MCS</strain>
    </source>
</reference>
<name>A0A5Q5BFA4_MYCSS</name>
<sequence precursor="true">MSARSRALFELALAAAAAVGCVLSWAAAGRPATAAPVMPGEPETVVTVYSAPLLVLALLLATVAGVLLVLGVARLRRR</sequence>
<proteinExistence type="predicted"/>
<keyword evidence="1" id="KW-0472">Membrane</keyword>
<keyword evidence="1 2" id="KW-0812">Transmembrane</keyword>
<dbReference type="AlphaFoldDB" id="A0A5Q5BFA4"/>
<organism evidence="2">
    <name type="scientific">Mycobacterium sp. (strain MCS)</name>
    <dbReference type="NCBI Taxonomy" id="164756"/>
    <lineage>
        <taxon>Bacteria</taxon>
        <taxon>Bacillati</taxon>
        <taxon>Actinomycetota</taxon>
        <taxon>Actinomycetes</taxon>
        <taxon>Mycobacteriales</taxon>
        <taxon>Mycobacteriaceae</taxon>
        <taxon>Mycobacterium</taxon>
    </lineage>
</organism>
<dbReference type="PROSITE" id="PS51257">
    <property type="entry name" value="PROKAR_LIPOPROTEIN"/>
    <property type="match status" value="1"/>
</dbReference>
<accession>A0A5Q5BFA4</accession>